<dbReference type="EMBL" id="CAFBLT010000001">
    <property type="protein sequence ID" value="CAB4862687.1"/>
    <property type="molecule type" value="Genomic_DNA"/>
</dbReference>
<dbReference type="InterPro" id="IPR011032">
    <property type="entry name" value="GroES-like_sf"/>
</dbReference>
<evidence type="ECO:0000256" key="3">
    <source>
        <dbReference type="ARBA" id="ARBA00022833"/>
    </source>
</evidence>
<dbReference type="Pfam" id="PF00107">
    <property type="entry name" value="ADH_zinc_N"/>
    <property type="match status" value="1"/>
</dbReference>
<dbReference type="InterPro" id="IPR013154">
    <property type="entry name" value="ADH-like_N"/>
</dbReference>
<dbReference type="InterPro" id="IPR036291">
    <property type="entry name" value="NAD(P)-bd_dom_sf"/>
</dbReference>
<comment type="cofactor">
    <cofactor evidence="1">
        <name>Zn(2+)</name>
        <dbReference type="ChEBI" id="CHEBI:29105"/>
    </cofactor>
</comment>
<feature type="domain" description="Enoyl reductase (ER)" evidence="5">
    <location>
        <begin position="7"/>
        <end position="343"/>
    </location>
</feature>
<proteinExistence type="predicted"/>
<dbReference type="PANTHER" id="PTHR42813">
    <property type="entry name" value="ZINC-TYPE ALCOHOL DEHYDROGENASE-LIKE"/>
    <property type="match status" value="1"/>
</dbReference>
<keyword evidence="2" id="KW-0479">Metal-binding</keyword>
<dbReference type="SUPFAM" id="SSF51735">
    <property type="entry name" value="NAD(P)-binding Rossmann-fold domains"/>
    <property type="match status" value="1"/>
</dbReference>
<dbReference type="SMART" id="SM00829">
    <property type="entry name" value="PKS_ER"/>
    <property type="match status" value="1"/>
</dbReference>
<keyword evidence="3" id="KW-0862">Zinc</keyword>
<organism evidence="6">
    <name type="scientific">freshwater metagenome</name>
    <dbReference type="NCBI Taxonomy" id="449393"/>
    <lineage>
        <taxon>unclassified sequences</taxon>
        <taxon>metagenomes</taxon>
        <taxon>ecological metagenomes</taxon>
    </lineage>
</organism>
<dbReference type="EMBL" id="CAFABE010000106">
    <property type="protein sequence ID" value="CAB4834021.1"/>
    <property type="molecule type" value="Genomic_DNA"/>
</dbReference>
<dbReference type="EMBL" id="CAFBPM010000019">
    <property type="protein sequence ID" value="CAB5030043.1"/>
    <property type="molecule type" value="Genomic_DNA"/>
</dbReference>
<dbReference type="InterPro" id="IPR013149">
    <property type="entry name" value="ADH-like_C"/>
</dbReference>
<evidence type="ECO:0000313" key="7">
    <source>
        <dbReference type="EMBL" id="CAB4862687.1"/>
    </source>
</evidence>
<protein>
    <submittedName>
        <fullName evidence="6">Unannotated protein</fullName>
    </submittedName>
</protein>
<evidence type="ECO:0000313" key="6">
    <source>
        <dbReference type="EMBL" id="CAB4834021.1"/>
    </source>
</evidence>
<evidence type="ECO:0000313" key="8">
    <source>
        <dbReference type="EMBL" id="CAB5030043.1"/>
    </source>
</evidence>
<dbReference type="GO" id="GO:0008270">
    <property type="term" value="F:zinc ion binding"/>
    <property type="evidence" value="ECO:0007669"/>
    <property type="project" value="InterPro"/>
</dbReference>
<name>A0A6J7AM52_9ZZZZ</name>
<dbReference type="SUPFAM" id="SSF50129">
    <property type="entry name" value="GroES-like"/>
    <property type="match status" value="1"/>
</dbReference>
<evidence type="ECO:0000256" key="4">
    <source>
        <dbReference type="ARBA" id="ARBA00023002"/>
    </source>
</evidence>
<dbReference type="PROSITE" id="PS00059">
    <property type="entry name" value="ADH_ZINC"/>
    <property type="match status" value="1"/>
</dbReference>
<evidence type="ECO:0000256" key="1">
    <source>
        <dbReference type="ARBA" id="ARBA00001947"/>
    </source>
</evidence>
<dbReference type="Gene3D" id="3.40.50.720">
    <property type="entry name" value="NAD(P)-binding Rossmann-like Domain"/>
    <property type="match status" value="1"/>
</dbReference>
<dbReference type="GO" id="GO:0016491">
    <property type="term" value="F:oxidoreductase activity"/>
    <property type="evidence" value="ECO:0007669"/>
    <property type="project" value="UniProtKB-KW"/>
</dbReference>
<dbReference type="InterPro" id="IPR002328">
    <property type="entry name" value="ADH_Zn_CS"/>
</dbReference>
<dbReference type="Gene3D" id="3.90.180.10">
    <property type="entry name" value="Medium-chain alcohol dehydrogenases, catalytic domain"/>
    <property type="match status" value="1"/>
</dbReference>
<accession>A0A6J7AM52</accession>
<dbReference type="PANTHER" id="PTHR42813:SF2">
    <property type="entry name" value="DEHYDROGENASE, ZINC-CONTAINING, PUTATIVE (AFU_ORTHOLOGUE AFUA_2G02810)-RELATED"/>
    <property type="match status" value="1"/>
</dbReference>
<reference evidence="6" key="1">
    <citation type="submission" date="2020-05" db="EMBL/GenBank/DDBJ databases">
        <authorList>
            <person name="Chiriac C."/>
            <person name="Salcher M."/>
            <person name="Ghai R."/>
            <person name="Kavagutti S V."/>
        </authorList>
    </citation>
    <scope>NUCLEOTIDE SEQUENCE</scope>
</reference>
<sequence length="347" mass="36078">MRAVVVTADQSVEVLDVADPTLPGPDGAIIEVDATAICGSDLHLYHGVLPSIGIQPGHEVVGRIIEVGPDVRERRVGDRVLVSAVVGCGHCDQCRRGDPVSCRVTGPIALGTTPDVHGGQAEYLAVPAVDLFTLVIPEGVSTENALLLTDILPTGFLGAQMGAIQPGDTVAIFGMGPVGIMALASAKLYGPSRIIAVDVVPERLARAEAMGAIPVDASGEMGALGVLEATGGLGANVAIEAVGHQQTISDALSCVGPRGRVSMVGVNLDMDFPFPMALAFLKALEFRAAFAAIPSTWANLVPLVTEGRLDLSDVFTHRMGLSEAPEAYRLFDQREDGILKVLLDPKA</sequence>
<dbReference type="Pfam" id="PF08240">
    <property type="entry name" value="ADH_N"/>
    <property type="match status" value="1"/>
</dbReference>
<evidence type="ECO:0000259" key="5">
    <source>
        <dbReference type="SMART" id="SM00829"/>
    </source>
</evidence>
<gene>
    <name evidence="6" type="ORF">UFOPK3164_01565</name>
    <name evidence="7" type="ORF">UFOPK3427_00287</name>
    <name evidence="8" type="ORF">UFOPK4112_01544</name>
</gene>
<keyword evidence="4" id="KW-0560">Oxidoreductase</keyword>
<evidence type="ECO:0000256" key="2">
    <source>
        <dbReference type="ARBA" id="ARBA00022723"/>
    </source>
</evidence>
<dbReference type="InterPro" id="IPR020843">
    <property type="entry name" value="ER"/>
</dbReference>
<dbReference type="AlphaFoldDB" id="A0A6J7AM52"/>